<protein>
    <recommendedName>
        <fullName evidence="4">Alpha 1,4-glycosyltransferase domain-containing protein</fullName>
    </recommendedName>
</protein>
<dbReference type="PANTHER" id="PTHR47213:SF1">
    <property type="entry name" value="OS07G0567300 PROTEIN"/>
    <property type="match status" value="1"/>
</dbReference>
<name>A0A067GCQ9_CITSI</name>
<evidence type="ECO:0000313" key="2">
    <source>
        <dbReference type="EMBL" id="KDO77379.1"/>
    </source>
</evidence>
<dbReference type="PANTHER" id="PTHR47213">
    <property type="entry name" value="OS07G0567300 PROTEIN"/>
    <property type="match status" value="1"/>
</dbReference>
<accession>A0A067GCQ9</accession>
<gene>
    <name evidence="2" type="ORF">CISIN_1g005968mg</name>
</gene>
<proteinExistence type="predicted"/>
<keyword evidence="3" id="KW-1185">Reference proteome</keyword>
<organism evidence="2 3">
    <name type="scientific">Citrus sinensis</name>
    <name type="common">Sweet orange</name>
    <name type="synonym">Citrus aurantium var. sinensis</name>
    <dbReference type="NCBI Taxonomy" id="2711"/>
    <lineage>
        <taxon>Eukaryota</taxon>
        <taxon>Viridiplantae</taxon>
        <taxon>Streptophyta</taxon>
        <taxon>Embryophyta</taxon>
        <taxon>Tracheophyta</taxon>
        <taxon>Spermatophyta</taxon>
        <taxon>Magnoliopsida</taxon>
        <taxon>eudicotyledons</taxon>
        <taxon>Gunneridae</taxon>
        <taxon>Pentapetalae</taxon>
        <taxon>rosids</taxon>
        <taxon>malvids</taxon>
        <taxon>Sapindales</taxon>
        <taxon>Rutaceae</taxon>
        <taxon>Aurantioideae</taxon>
        <taxon>Citrus</taxon>
    </lineage>
</organism>
<feature type="region of interest" description="Disordered" evidence="1">
    <location>
        <begin position="283"/>
        <end position="317"/>
    </location>
</feature>
<dbReference type="SUPFAM" id="SSF53448">
    <property type="entry name" value="Nucleotide-diphospho-sugar transferases"/>
    <property type="match status" value="1"/>
</dbReference>
<dbReference type="Pfam" id="PF04488">
    <property type="entry name" value="Gly_transf_sug"/>
    <property type="match status" value="1"/>
</dbReference>
<dbReference type="InterPro" id="IPR044789">
    <property type="entry name" value="Put_A1-4-GlycosylTfrase_plant"/>
</dbReference>
<dbReference type="InterPro" id="IPR029044">
    <property type="entry name" value="Nucleotide-diphossugar_trans"/>
</dbReference>
<evidence type="ECO:0000313" key="3">
    <source>
        <dbReference type="Proteomes" id="UP000027120"/>
    </source>
</evidence>
<dbReference type="AlphaFoldDB" id="A0A067GCQ9"/>
<evidence type="ECO:0000256" key="1">
    <source>
        <dbReference type="SAM" id="MobiDB-lite"/>
    </source>
</evidence>
<dbReference type="EMBL" id="KK784880">
    <property type="protein sequence ID" value="KDO77379.1"/>
    <property type="molecule type" value="Genomic_DNA"/>
</dbReference>
<reference evidence="2 3" key="1">
    <citation type="submission" date="2014-04" db="EMBL/GenBank/DDBJ databases">
        <authorList>
            <consortium name="International Citrus Genome Consortium"/>
            <person name="Gmitter F."/>
            <person name="Chen C."/>
            <person name="Farmerie W."/>
            <person name="Harkins T."/>
            <person name="Desany B."/>
            <person name="Mohiuddin M."/>
            <person name="Kodira C."/>
            <person name="Borodovsky M."/>
            <person name="Lomsadze A."/>
            <person name="Burns P."/>
            <person name="Jenkins J."/>
            <person name="Prochnik S."/>
            <person name="Shu S."/>
            <person name="Chapman J."/>
            <person name="Pitluck S."/>
            <person name="Schmutz J."/>
            <person name="Rokhsar D."/>
        </authorList>
    </citation>
    <scope>NUCLEOTIDE SEQUENCE</scope>
</reference>
<dbReference type="InterPro" id="IPR007577">
    <property type="entry name" value="GlycoTrfase_DXD_sugar-bd_CS"/>
</dbReference>
<dbReference type="Gene3D" id="3.90.550.20">
    <property type="match status" value="1"/>
</dbReference>
<evidence type="ECO:0008006" key="4">
    <source>
        <dbReference type="Google" id="ProtNLM"/>
    </source>
</evidence>
<dbReference type="Proteomes" id="UP000027120">
    <property type="component" value="Unassembled WGS sequence"/>
</dbReference>
<feature type="compositionally biased region" description="Basic and acidic residues" evidence="1">
    <location>
        <begin position="295"/>
        <end position="309"/>
    </location>
</feature>
<sequence length="542" mass="62176">MLRTLRARRRPRYGAQVCALIAALLLLLSVSLLHTRLSQPNQILRHHQLASDDAVFIDPLLSDSDDSNDNNVDKIDELDTLDDNDVVVDNEEKPKMSSSSYYFDHLSGSIRRAFNKRSIDDWDFDYSGFTTLQSNVEDKSKTAFGSDDFPVDDEVRRKMTLVKDIEDALLLKTGKGKSPLREKWGEWFDKKGEFLRRDKMFKSHLEVLNPMNNPLLQDPDGVGISGLTRGDKVLQKLLLNEFKLVPFIGKKPLGVLDSSGNLNFRGNGREELGRRSEIKRAERRTLDDSVNNESYSKRVNNEEHVKDESSGNATGELYDKEVNDSNKYLSARGNESSKTDEAVRDSKAYQSKNEFSSHIYADGKRWGYYPGLHPRLSFSNFMDAFFRKGKCDMRVFMVWNSPPWMYSVRHQRGLESVLFHHRDACVVVFSETIELDFFKDSFVKDGFKVAVAMPNLDELLKDTPAHEFASVWFEWRKTKFYNTHYSELVRLAALYKYGGIYMDSDIIVLKSLSSLNNSVGMEDKFPGSSLNGAVMAFRKHRY</sequence>